<dbReference type="Gene3D" id="2.30.30.140">
    <property type="match status" value="1"/>
</dbReference>
<dbReference type="Pfam" id="PF00567">
    <property type="entry name" value="TUDOR"/>
    <property type="match status" value="1"/>
</dbReference>
<reference evidence="4" key="1">
    <citation type="submission" date="2022-11" db="UniProtKB">
        <authorList>
            <consortium name="WormBaseParasite"/>
        </authorList>
    </citation>
    <scope>IDENTIFICATION</scope>
</reference>
<feature type="transmembrane region" description="Helical" evidence="1">
    <location>
        <begin position="208"/>
        <end position="229"/>
    </location>
</feature>
<feature type="domain" description="Tudor" evidence="2">
    <location>
        <begin position="125"/>
        <end position="161"/>
    </location>
</feature>
<evidence type="ECO:0000313" key="3">
    <source>
        <dbReference type="Proteomes" id="UP000887565"/>
    </source>
</evidence>
<dbReference type="SUPFAM" id="SSF63748">
    <property type="entry name" value="Tudor/PWWP/MBT"/>
    <property type="match status" value="1"/>
</dbReference>
<dbReference type="AlphaFoldDB" id="A0A915IJ27"/>
<evidence type="ECO:0000313" key="4">
    <source>
        <dbReference type="WBParaSite" id="nRc.2.0.1.t13382-RA"/>
    </source>
</evidence>
<evidence type="ECO:0000259" key="2">
    <source>
        <dbReference type="Pfam" id="PF00567"/>
    </source>
</evidence>
<organism evidence="3 4">
    <name type="scientific">Romanomermis culicivorax</name>
    <name type="common">Nematode worm</name>
    <dbReference type="NCBI Taxonomy" id="13658"/>
    <lineage>
        <taxon>Eukaryota</taxon>
        <taxon>Metazoa</taxon>
        <taxon>Ecdysozoa</taxon>
        <taxon>Nematoda</taxon>
        <taxon>Enoplea</taxon>
        <taxon>Dorylaimia</taxon>
        <taxon>Mermithida</taxon>
        <taxon>Mermithoidea</taxon>
        <taxon>Mermithidae</taxon>
        <taxon>Romanomermis</taxon>
    </lineage>
</organism>
<dbReference type="Proteomes" id="UP000887565">
    <property type="component" value="Unplaced"/>
</dbReference>
<evidence type="ECO:0000256" key="1">
    <source>
        <dbReference type="SAM" id="Phobius"/>
    </source>
</evidence>
<protein>
    <submittedName>
        <fullName evidence="4">Tudor domain-containing protein</fullName>
    </submittedName>
</protein>
<keyword evidence="3" id="KW-1185">Reference proteome</keyword>
<sequence>MYEVARSKDWVKIEKGDFYFQPHQHRKYIDFLTFRMQLYYLSLNDDETRLSYDTILSCEDLTDVWCAAPFSCNPSSPDAEHYYRARIVARVTPTNYDVDPGIKFLIIGQVDVGINQTLILLFLIVSFVDYGNRCVVPFSNLKFLPDSFSRLGSFAHCCRLSKSTWVDVCALKEKLATKPFALVRLENLDADPWEGRLFLTDGRTEEDIGVYLASIGAATFAVGAANFAVNDKH</sequence>
<keyword evidence="1" id="KW-1133">Transmembrane helix</keyword>
<proteinExistence type="predicted"/>
<accession>A0A915IJ27</accession>
<dbReference type="InterPro" id="IPR002999">
    <property type="entry name" value="Tudor"/>
</dbReference>
<name>A0A915IJ27_ROMCU</name>
<keyword evidence="1" id="KW-0472">Membrane</keyword>
<keyword evidence="1" id="KW-0812">Transmembrane</keyword>
<dbReference type="WBParaSite" id="nRc.2.0.1.t13382-RA">
    <property type="protein sequence ID" value="nRc.2.0.1.t13382-RA"/>
    <property type="gene ID" value="nRc.2.0.1.g13382"/>
</dbReference>